<name>T1C0K1_9ZZZZ</name>
<comment type="caution">
    <text evidence="2">The sequence shown here is derived from an EMBL/GenBank/DDBJ whole genome shotgun (WGS) entry which is preliminary data.</text>
</comment>
<reference evidence="2" key="2">
    <citation type="journal article" date="2014" name="ISME J.">
        <title>Microbial stratification in low pH oxic and suboxic macroscopic growths along an acid mine drainage.</title>
        <authorList>
            <person name="Mendez-Garcia C."/>
            <person name="Mesa V."/>
            <person name="Sprenger R.R."/>
            <person name="Richter M."/>
            <person name="Diez M.S."/>
            <person name="Solano J."/>
            <person name="Bargiela R."/>
            <person name="Golyshina O.V."/>
            <person name="Manteca A."/>
            <person name="Ramos J.L."/>
            <person name="Gallego J.R."/>
            <person name="Llorente I."/>
            <person name="Martins Dos Santos V.A."/>
            <person name="Jensen O.N."/>
            <person name="Pelaez A.I."/>
            <person name="Sanchez J."/>
            <person name="Ferrer M."/>
        </authorList>
    </citation>
    <scope>NUCLEOTIDE SEQUENCE</scope>
</reference>
<proteinExistence type="predicted"/>
<dbReference type="EMBL" id="AUZY01001633">
    <property type="protein sequence ID" value="EQD74353.1"/>
    <property type="molecule type" value="Genomic_DNA"/>
</dbReference>
<accession>T1C0K1</accession>
<reference evidence="2" key="1">
    <citation type="submission" date="2013-08" db="EMBL/GenBank/DDBJ databases">
        <authorList>
            <person name="Mendez C."/>
            <person name="Richter M."/>
            <person name="Ferrer M."/>
            <person name="Sanchez J."/>
        </authorList>
    </citation>
    <scope>NUCLEOTIDE SEQUENCE</scope>
</reference>
<dbReference type="InterPro" id="IPR010998">
    <property type="entry name" value="Integrase_recombinase_N"/>
</dbReference>
<keyword evidence="1" id="KW-0238">DNA-binding</keyword>
<protein>
    <submittedName>
        <fullName evidence="2">Integrase family protein</fullName>
    </submittedName>
</protein>
<feature type="non-terminal residue" evidence="2">
    <location>
        <position position="178"/>
    </location>
</feature>
<dbReference type="GO" id="GO:0003677">
    <property type="term" value="F:DNA binding"/>
    <property type="evidence" value="ECO:0007669"/>
    <property type="project" value="UniProtKB-KW"/>
</dbReference>
<evidence type="ECO:0000256" key="1">
    <source>
        <dbReference type="ARBA" id="ARBA00023125"/>
    </source>
</evidence>
<organism evidence="2">
    <name type="scientific">mine drainage metagenome</name>
    <dbReference type="NCBI Taxonomy" id="410659"/>
    <lineage>
        <taxon>unclassified sequences</taxon>
        <taxon>metagenomes</taxon>
        <taxon>ecological metagenomes</taxon>
    </lineage>
</organism>
<sequence length="178" mass="19119">MIQKQGSVPSCVRTGSTCSATDAAGARAAQEFIADGTPANTARSYASALRYWVAWYGLRYGQPYGEAPVSVAVASQFIVDHLERKTPKGLLHELPMAIDARLVALGAKAKPGPLAYATVAHRLAVLAKWHRLHGWEPPGDDPRIKTLMAKARRGQAKRGVTVRKKTALVAEPLQALLA</sequence>
<evidence type="ECO:0000313" key="2">
    <source>
        <dbReference type="EMBL" id="EQD74353.1"/>
    </source>
</evidence>
<dbReference type="SUPFAM" id="SSF47823">
    <property type="entry name" value="lambda integrase-like, N-terminal domain"/>
    <property type="match status" value="1"/>
</dbReference>
<dbReference type="Gene3D" id="1.10.150.130">
    <property type="match status" value="1"/>
</dbReference>
<gene>
    <name evidence="2" type="ORF">B1B_02718</name>
</gene>
<dbReference type="AlphaFoldDB" id="T1C0K1"/>